<proteinExistence type="predicted"/>
<dbReference type="AlphaFoldDB" id="A0A0B2NSS7"/>
<dbReference type="Proteomes" id="UP000053555">
    <property type="component" value="Unassembled WGS sequence"/>
</dbReference>
<name>A0A0B2NSS7_GLYSO</name>
<reference evidence="1" key="1">
    <citation type="submission" date="2014-07" db="EMBL/GenBank/DDBJ databases">
        <title>Identification of a novel salt tolerance gene in wild soybean by whole-genome sequencing.</title>
        <authorList>
            <person name="Lam H.-M."/>
            <person name="Qi X."/>
            <person name="Li M.-W."/>
            <person name="Liu X."/>
            <person name="Xie M."/>
            <person name="Ni M."/>
            <person name="Xu X."/>
        </authorList>
    </citation>
    <scope>NUCLEOTIDE SEQUENCE [LARGE SCALE GENOMIC DNA]</scope>
    <source>
        <tissue evidence="1">Root</tissue>
    </source>
</reference>
<dbReference type="EMBL" id="KN671175">
    <property type="protein sequence ID" value="KHN00191.1"/>
    <property type="molecule type" value="Genomic_DNA"/>
</dbReference>
<accession>A0A0B2NSS7</accession>
<gene>
    <name evidence="1" type="ORF">glysoja_028719</name>
</gene>
<organism evidence="1">
    <name type="scientific">Glycine soja</name>
    <name type="common">Wild soybean</name>
    <dbReference type="NCBI Taxonomy" id="3848"/>
    <lineage>
        <taxon>Eukaryota</taxon>
        <taxon>Viridiplantae</taxon>
        <taxon>Streptophyta</taxon>
        <taxon>Embryophyta</taxon>
        <taxon>Tracheophyta</taxon>
        <taxon>Spermatophyta</taxon>
        <taxon>Magnoliopsida</taxon>
        <taxon>eudicotyledons</taxon>
        <taxon>Gunneridae</taxon>
        <taxon>Pentapetalae</taxon>
        <taxon>rosids</taxon>
        <taxon>fabids</taxon>
        <taxon>Fabales</taxon>
        <taxon>Fabaceae</taxon>
        <taxon>Papilionoideae</taxon>
        <taxon>50 kb inversion clade</taxon>
        <taxon>NPAAA clade</taxon>
        <taxon>indigoferoid/millettioid clade</taxon>
        <taxon>Phaseoleae</taxon>
        <taxon>Glycine</taxon>
        <taxon>Glycine subgen. Soja</taxon>
    </lineage>
</organism>
<evidence type="ECO:0000313" key="1">
    <source>
        <dbReference type="EMBL" id="KHN00191.1"/>
    </source>
</evidence>
<protein>
    <submittedName>
        <fullName evidence="1">Uncharacterized protein</fullName>
    </submittedName>
</protein>
<sequence length="33" mass="3466">MMNCASYSFVLSILLSSPSASISHYSPSTPTVS</sequence>